<dbReference type="AlphaFoldDB" id="A0A8J7M146"/>
<name>A0A8J7M146_9BACT</name>
<comment type="caution">
    <text evidence="1">The sequence shown here is derived from an EMBL/GenBank/DDBJ whole genome shotgun (WGS) entry which is preliminary data.</text>
</comment>
<evidence type="ECO:0000313" key="2">
    <source>
        <dbReference type="Proteomes" id="UP000636888"/>
    </source>
</evidence>
<sequence>MKMASRKLPQSKAAPIAVSQQRIQRMPVAAAATVDLGGDPLDVGFERF</sequence>
<proteinExistence type="predicted"/>
<reference evidence="1" key="1">
    <citation type="submission" date="2020-12" db="EMBL/GenBank/DDBJ databases">
        <title>Geomonas sp. Red875, isolated from river sediment.</title>
        <authorList>
            <person name="Xu Z."/>
            <person name="Zhang Z."/>
            <person name="Masuda Y."/>
            <person name="Itoh H."/>
            <person name="Senoo K."/>
        </authorList>
    </citation>
    <scope>NUCLEOTIDE SEQUENCE</scope>
    <source>
        <strain evidence="1">Red875</strain>
    </source>
</reference>
<evidence type="ECO:0000313" key="1">
    <source>
        <dbReference type="EMBL" id="MBJ6726694.1"/>
    </source>
</evidence>
<keyword evidence="2" id="KW-1185">Reference proteome</keyword>
<accession>A0A8J7M146</accession>
<gene>
    <name evidence="1" type="ORF">JFN93_18435</name>
</gene>
<protein>
    <recommendedName>
        <fullName evidence="3">Anacyclamide/piricyclamide family prenylated cyclic peptide</fullName>
    </recommendedName>
</protein>
<organism evidence="1 2">
    <name type="scientific">Geomesophilobacter sediminis</name>
    <dbReference type="NCBI Taxonomy" id="2798584"/>
    <lineage>
        <taxon>Bacteria</taxon>
        <taxon>Pseudomonadati</taxon>
        <taxon>Thermodesulfobacteriota</taxon>
        <taxon>Desulfuromonadia</taxon>
        <taxon>Geobacterales</taxon>
        <taxon>Geobacteraceae</taxon>
        <taxon>Geomesophilobacter</taxon>
    </lineage>
</organism>
<dbReference type="RefSeq" id="WP_199385604.1">
    <property type="nucleotide sequence ID" value="NZ_JAEMHM010000016.1"/>
</dbReference>
<dbReference type="EMBL" id="JAEMHM010000016">
    <property type="protein sequence ID" value="MBJ6726694.1"/>
    <property type="molecule type" value="Genomic_DNA"/>
</dbReference>
<evidence type="ECO:0008006" key="3">
    <source>
        <dbReference type="Google" id="ProtNLM"/>
    </source>
</evidence>
<dbReference type="Proteomes" id="UP000636888">
    <property type="component" value="Unassembled WGS sequence"/>
</dbReference>